<dbReference type="InterPro" id="IPR001387">
    <property type="entry name" value="Cro/C1-type_HTH"/>
</dbReference>
<dbReference type="PROSITE" id="PS50943">
    <property type="entry name" value="HTH_CROC1"/>
    <property type="match status" value="1"/>
</dbReference>
<accession>A0A8J6JEI7</accession>
<dbReference type="CDD" id="cd00093">
    <property type="entry name" value="HTH_XRE"/>
    <property type="match status" value="1"/>
</dbReference>
<dbReference type="SMART" id="SM00530">
    <property type="entry name" value="HTH_XRE"/>
    <property type="match status" value="1"/>
</dbReference>
<dbReference type="SUPFAM" id="SSF47413">
    <property type="entry name" value="lambda repressor-like DNA-binding domains"/>
    <property type="match status" value="1"/>
</dbReference>
<dbReference type="InterPro" id="IPR010982">
    <property type="entry name" value="Lambda_DNA-bd_dom_sf"/>
</dbReference>
<dbReference type="PANTHER" id="PTHR46797">
    <property type="entry name" value="HTH-TYPE TRANSCRIPTIONAL REGULATOR"/>
    <property type="match status" value="1"/>
</dbReference>
<dbReference type="GO" id="GO:0005829">
    <property type="term" value="C:cytosol"/>
    <property type="evidence" value="ECO:0007669"/>
    <property type="project" value="TreeGrafter"/>
</dbReference>
<feature type="domain" description="HTH cro/C1-type" evidence="2">
    <location>
        <begin position="12"/>
        <end position="59"/>
    </location>
</feature>
<dbReference type="Pfam" id="PF01381">
    <property type="entry name" value="HTH_3"/>
    <property type="match status" value="1"/>
</dbReference>
<dbReference type="GO" id="GO:0003700">
    <property type="term" value="F:DNA-binding transcription factor activity"/>
    <property type="evidence" value="ECO:0007669"/>
    <property type="project" value="TreeGrafter"/>
</dbReference>
<dbReference type="Gene3D" id="1.10.260.40">
    <property type="entry name" value="lambda repressor-like DNA-binding domains"/>
    <property type="match status" value="1"/>
</dbReference>
<organism evidence="3 4">
    <name type="scientific">Lawsonibacter faecis</name>
    <dbReference type="NCBI Taxonomy" id="2763052"/>
    <lineage>
        <taxon>Bacteria</taxon>
        <taxon>Bacillati</taxon>
        <taxon>Bacillota</taxon>
        <taxon>Clostridia</taxon>
        <taxon>Eubacteriales</taxon>
        <taxon>Oscillospiraceae</taxon>
        <taxon>Lawsonibacter</taxon>
    </lineage>
</organism>
<keyword evidence="4" id="KW-1185">Reference proteome</keyword>
<evidence type="ECO:0000259" key="2">
    <source>
        <dbReference type="PROSITE" id="PS50943"/>
    </source>
</evidence>
<evidence type="ECO:0000313" key="4">
    <source>
        <dbReference type="Proteomes" id="UP000607645"/>
    </source>
</evidence>
<sequence>MIEKIQEVMDWNGIEQKKLAELTGLSKSTISTYMRGVNKISIENLQKIADALGVSLWTLLNGEPMAVTPLDLTEAERALIGKRRALSAKSQKFVDAAVQTLGELEHRE</sequence>
<dbReference type="EMBL" id="JACOPQ010000012">
    <property type="protein sequence ID" value="MBC5738091.1"/>
    <property type="molecule type" value="Genomic_DNA"/>
</dbReference>
<dbReference type="RefSeq" id="WP_155148446.1">
    <property type="nucleotide sequence ID" value="NZ_JACOPQ010000012.1"/>
</dbReference>
<dbReference type="PANTHER" id="PTHR46797:SF1">
    <property type="entry name" value="METHYLPHOSPHONATE SYNTHASE"/>
    <property type="match status" value="1"/>
</dbReference>
<reference evidence="3" key="1">
    <citation type="submission" date="2020-08" db="EMBL/GenBank/DDBJ databases">
        <title>Genome public.</title>
        <authorList>
            <person name="Liu C."/>
            <person name="Sun Q."/>
        </authorList>
    </citation>
    <scope>NUCLEOTIDE SEQUENCE</scope>
    <source>
        <strain evidence="3">NSJ-52</strain>
    </source>
</reference>
<keyword evidence="1" id="KW-0238">DNA-binding</keyword>
<evidence type="ECO:0000313" key="3">
    <source>
        <dbReference type="EMBL" id="MBC5738091.1"/>
    </source>
</evidence>
<dbReference type="Proteomes" id="UP000607645">
    <property type="component" value="Unassembled WGS sequence"/>
</dbReference>
<evidence type="ECO:0000256" key="1">
    <source>
        <dbReference type="ARBA" id="ARBA00023125"/>
    </source>
</evidence>
<dbReference type="AlphaFoldDB" id="A0A8J6JEI7"/>
<dbReference type="InterPro" id="IPR050807">
    <property type="entry name" value="TransReg_Diox_bact_type"/>
</dbReference>
<name>A0A8J6JEI7_9FIRM</name>
<protein>
    <submittedName>
        <fullName evidence="3">Helix-turn-helix transcriptional regulator</fullName>
    </submittedName>
</protein>
<dbReference type="GO" id="GO:0003677">
    <property type="term" value="F:DNA binding"/>
    <property type="evidence" value="ECO:0007669"/>
    <property type="project" value="UniProtKB-KW"/>
</dbReference>
<proteinExistence type="predicted"/>
<gene>
    <name evidence="3" type="ORF">H8S62_13845</name>
</gene>
<comment type="caution">
    <text evidence="3">The sequence shown here is derived from an EMBL/GenBank/DDBJ whole genome shotgun (WGS) entry which is preliminary data.</text>
</comment>